<name>A0ABU3XFE6_9BACI</name>
<sequence length="58" mass="6624">MKDAYTMFCGNCGWFRPIPDVAMKGIMSVASHVQWVNCLELNEVPRSLKYIALDMREG</sequence>
<dbReference type="RefSeq" id="WP_317123776.1">
    <property type="nucleotide sequence ID" value="NZ_JAWJBA010000011.1"/>
</dbReference>
<protein>
    <submittedName>
        <fullName evidence="1">Uncharacterized protein</fullName>
    </submittedName>
</protein>
<dbReference type="EMBL" id="JAWJBA010000011">
    <property type="protein sequence ID" value="MDV2686622.1"/>
    <property type="molecule type" value="Genomic_DNA"/>
</dbReference>
<organism evidence="1 2">
    <name type="scientific">Alkalihalophilus lindianensis</name>
    <dbReference type="NCBI Taxonomy" id="1630542"/>
    <lineage>
        <taxon>Bacteria</taxon>
        <taxon>Bacillati</taxon>
        <taxon>Bacillota</taxon>
        <taxon>Bacilli</taxon>
        <taxon>Bacillales</taxon>
        <taxon>Bacillaceae</taxon>
        <taxon>Alkalihalophilus</taxon>
    </lineage>
</organism>
<evidence type="ECO:0000313" key="1">
    <source>
        <dbReference type="EMBL" id="MDV2686622.1"/>
    </source>
</evidence>
<evidence type="ECO:0000313" key="2">
    <source>
        <dbReference type="Proteomes" id="UP001287282"/>
    </source>
</evidence>
<gene>
    <name evidence="1" type="ORF">RYX56_19880</name>
</gene>
<accession>A0ABU3XFE6</accession>
<reference evidence="1 2" key="1">
    <citation type="submission" date="2023-10" db="EMBL/GenBank/DDBJ databases">
        <title>Screening of Alkalihalobacillus lindianensis BZ-TG-R113 and Its Alleviation of Salt Stress on Rapeseed Growth.</title>
        <authorList>
            <person name="Zhao B."/>
            <person name="Guo T."/>
        </authorList>
    </citation>
    <scope>NUCLEOTIDE SEQUENCE [LARGE SCALE GENOMIC DNA]</scope>
    <source>
        <strain evidence="1 2">BZ-TG-R113</strain>
    </source>
</reference>
<keyword evidence="2" id="KW-1185">Reference proteome</keyword>
<proteinExistence type="predicted"/>
<dbReference type="Proteomes" id="UP001287282">
    <property type="component" value="Unassembled WGS sequence"/>
</dbReference>
<comment type="caution">
    <text evidence="1">The sequence shown here is derived from an EMBL/GenBank/DDBJ whole genome shotgun (WGS) entry which is preliminary data.</text>
</comment>